<dbReference type="Proteomes" id="UP000887578">
    <property type="component" value="Unplaced"/>
</dbReference>
<feature type="region of interest" description="Disordered" evidence="1">
    <location>
        <begin position="67"/>
        <end position="94"/>
    </location>
</feature>
<dbReference type="WBParaSite" id="PDA_v2.g522.t1">
    <property type="protein sequence ID" value="PDA_v2.g522.t1"/>
    <property type="gene ID" value="PDA_v2.g522"/>
</dbReference>
<reference evidence="3" key="1">
    <citation type="submission" date="2022-11" db="UniProtKB">
        <authorList>
            <consortium name="WormBaseParasite"/>
        </authorList>
    </citation>
    <scope>IDENTIFICATION</scope>
</reference>
<feature type="compositionally biased region" description="Low complexity" evidence="1">
    <location>
        <begin position="67"/>
        <end position="82"/>
    </location>
</feature>
<sequence length="181" mass="19970">MTNLNKARNSTDERTENIKRLFRETFKILATAPPATKSPTTSLKPKTTTTTTIAEPTTSTVAIKTTTTTTPPTTTATTARPTTKPPPTTTTSTTEIPVGVYRASDIMMDCPPPQRIPVYTPMPPEMENVDYPETPYRGEILYGNENPEEIPSIPVETRIEPDYYEVCGNAGQIAQKYNLDN</sequence>
<accession>A0A914QPA8</accession>
<evidence type="ECO:0000313" key="2">
    <source>
        <dbReference type="Proteomes" id="UP000887578"/>
    </source>
</evidence>
<name>A0A914QPA8_9BILA</name>
<keyword evidence="2" id="KW-1185">Reference proteome</keyword>
<evidence type="ECO:0000313" key="3">
    <source>
        <dbReference type="WBParaSite" id="PDA_v2.g522.t1"/>
    </source>
</evidence>
<dbReference type="AlphaFoldDB" id="A0A914QPA8"/>
<proteinExistence type="predicted"/>
<feature type="region of interest" description="Disordered" evidence="1">
    <location>
        <begin position="33"/>
        <end position="52"/>
    </location>
</feature>
<evidence type="ECO:0000256" key="1">
    <source>
        <dbReference type="SAM" id="MobiDB-lite"/>
    </source>
</evidence>
<organism evidence="2 3">
    <name type="scientific">Panagrolaimus davidi</name>
    <dbReference type="NCBI Taxonomy" id="227884"/>
    <lineage>
        <taxon>Eukaryota</taxon>
        <taxon>Metazoa</taxon>
        <taxon>Ecdysozoa</taxon>
        <taxon>Nematoda</taxon>
        <taxon>Chromadorea</taxon>
        <taxon>Rhabditida</taxon>
        <taxon>Tylenchina</taxon>
        <taxon>Panagrolaimomorpha</taxon>
        <taxon>Panagrolaimoidea</taxon>
        <taxon>Panagrolaimidae</taxon>
        <taxon>Panagrolaimus</taxon>
    </lineage>
</organism>
<protein>
    <submittedName>
        <fullName evidence="3">Uncharacterized protein</fullName>
    </submittedName>
</protein>